<evidence type="ECO:0000256" key="1">
    <source>
        <dbReference type="ARBA" id="ARBA00003510"/>
    </source>
</evidence>
<keyword evidence="6" id="KW-0592">Phosphate transport</keyword>
<dbReference type="CDD" id="cd06261">
    <property type="entry name" value="TM_PBP2"/>
    <property type="match status" value="1"/>
</dbReference>
<dbReference type="RefSeq" id="WP_205259554.1">
    <property type="nucleotide sequence ID" value="NZ_JAERWK010000006.1"/>
</dbReference>
<reference evidence="12" key="1">
    <citation type="submission" date="2021-01" db="EMBL/GenBank/DDBJ databases">
        <title>YIM 132084 draft genome.</title>
        <authorList>
            <person name="An D."/>
        </authorList>
    </citation>
    <scope>NUCLEOTIDE SEQUENCE</scope>
    <source>
        <strain evidence="12">YIM 132084</strain>
    </source>
</reference>
<feature type="domain" description="ABC transmembrane type-1" evidence="11">
    <location>
        <begin position="139"/>
        <end position="352"/>
    </location>
</feature>
<dbReference type="AlphaFoldDB" id="A0A938YEX8"/>
<evidence type="ECO:0000256" key="9">
    <source>
        <dbReference type="ARBA" id="ARBA00023136"/>
    </source>
</evidence>
<evidence type="ECO:0000256" key="10">
    <source>
        <dbReference type="RuleBase" id="RU363043"/>
    </source>
</evidence>
<feature type="transmembrane region" description="Helical" evidence="10">
    <location>
        <begin position="26"/>
        <end position="46"/>
    </location>
</feature>
<dbReference type="GO" id="GO:0005315">
    <property type="term" value="F:phosphate transmembrane transporter activity"/>
    <property type="evidence" value="ECO:0007669"/>
    <property type="project" value="InterPro"/>
</dbReference>
<dbReference type="PANTHER" id="PTHR42922">
    <property type="entry name" value="PHOSPHATE TRANSPORT SYSTEM PERMEASE PROTEIN PSTA"/>
    <property type="match status" value="1"/>
</dbReference>
<keyword evidence="7 10" id="KW-0812">Transmembrane</keyword>
<comment type="function">
    <text evidence="1">Part of the binding-protein-dependent transport system for phosphate; probably responsible for the translocation of the substrate across the membrane.</text>
</comment>
<evidence type="ECO:0000313" key="13">
    <source>
        <dbReference type="Proteomes" id="UP000663792"/>
    </source>
</evidence>
<organism evidence="12 13">
    <name type="scientific">Nakamurella leprariae</name>
    <dbReference type="NCBI Taxonomy" id="2803911"/>
    <lineage>
        <taxon>Bacteria</taxon>
        <taxon>Bacillati</taxon>
        <taxon>Actinomycetota</taxon>
        <taxon>Actinomycetes</taxon>
        <taxon>Nakamurellales</taxon>
        <taxon>Nakamurellaceae</taxon>
        <taxon>Nakamurella</taxon>
    </lineage>
</organism>
<keyword evidence="13" id="KW-1185">Reference proteome</keyword>
<protein>
    <recommendedName>
        <fullName evidence="10">Phosphate transport system permease protein PstA</fullName>
    </recommendedName>
</protein>
<gene>
    <name evidence="12" type="primary">pstA</name>
    <name evidence="12" type="ORF">JL106_04780</name>
</gene>
<dbReference type="GO" id="GO:0035435">
    <property type="term" value="P:phosphate ion transmembrane transport"/>
    <property type="evidence" value="ECO:0007669"/>
    <property type="project" value="InterPro"/>
</dbReference>
<comment type="subcellular location">
    <subcellularLocation>
        <location evidence="2 10">Cell membrane</location>
        <topology evidence="2 10">Multi-pass membrane protein</topology>
    </subcellularLocation>
</comment>
<dbReference type="Pfam" id="PF00528">
    <property type="entry name" value="BPD_transp_1"/>
    <property type="match status" value="1"/>
</dbReference>
<evidence type="ECO:0000256" key="6">
    <source>
        <dbReference type="ARBA" id="ARBA00022592"/>
    </source>
</evidence>
<feature type="transmembrane region" description="Helical" evidence="10">
    <location>
        <begin position="52"/>
        <end position="71"/>
    </location>
</feature>
<keyword evidence="4" id="KW-0813">Transport</keyword>
<dbReference type="InterPro" id="IPR000515">
    <property type="entry name" value="MetI-like"/>
</dbReference>
<keyword evidence="5 10" id="KW-1003">Cell membrane</keyword>
<dbReference type="GO" id="GO:0005886">
    <property type="term" value="C:plasma membrane"/>
    <property type="evidence" value="ECO:0007669"/>
    <property type="project" value="UniProtKB-SubCell"/>
</dbReference>
<feature type="transmembrane region" description="Helical" evidence="10">
    <location>
        <begin position="145"/>
        <end position="165"/>
    </location>
</feature>
<dbReference type="InterPro" id="IPR035906">
    <property type="entry name" value="MetI-like_sf"/>
</dbReference>
<feature type="transmembrane region" description="Helical" evidence="10">
    <location>
        <begin position="177"/>
        <end position="201"/>
    </location>
</feature>
<accession>A0A938YEX8</accession>
<dbReference type="InterPro" id="IPR005672">
    <property type="entry name" value="Phosphate_PstA"/>
</dbReference>
<evidence type="ECO:0000313" key="12">
    <source>
        <dbReference type="EMBL" id="MBM9466595.1"/>
    </source>
</evidence>
<evidence type="ECO:0000259" key="11">
    <source>
        <dbReference type="PROSITE" id="PS50928"/>
    </source>
</evidence>
<feature type="transmembrane region" description="Helical" evidence="10">
    <location>
        <begin position="257"/>
        <end position="278"/>
    </location>
</feature>
<keyword evidence="8 10" id="KW-1133">Transmembrane helix</keyword>
<evidence type="ECO:0000256" key="5">
    <source>
        <dbReference type="ARBA" id="ARBA00022475"/>
    </source>
</evidence>
<dbReference type="PANTHER" id="PTHR42922:SF1">
    <property type="entry name" value="PHOSPHATE TRANSPORT SYSTEM PERMEASE PROTEIN PSTA"/>
    <property type="match status" value="1"/>
</dbReference>
<sequence>MSTTIAQRPQLSGQPSDLVGARLPRWAPIAVGALAVALALGIRFALGWTGWGTAFFTAAALFVIILTGWSFSVEGVRRAKDRLASTLIYACFVAAVVPLVLILSYIAIRGIPAFSVDFFSHSMNGVTSRREGGGLYHALIGTLEIVAIAAVIALPIGIFTAIYLVEYGRGKFAKAVTFFVDVMTGVPSIVAGLFVYTFLLLGFGARPFGAAGAIALAILMVPVAVRSSEEMLKLVPRDLREASYALGVPKWRTILKVVLPTALSGLITSALLAVARVAGETAPLILLTGYASSINFNPFSGDQATLPMMVWDQLGKRSGTGTSDLTEARAWGAALTLVLLVLILNIVARLLARLAQPKTK</sequence>
<evidence type="ECO:0000256" key="2">
    <source>
        <dbReference type="ARBA" id="ARBA00004651"/>
    </source>
</evidence>
<dbReference type="SUPFAM" id="SSF161098">
    <property type="entry name" value="MetI-like"/>
    <property type="match status" value="1"/>
</dbReference>
<evidence type="ECO:0000256" key="8">
    <source>
        <dbReference type="ARBA" id="ARBA00022989"/>
    </source>
</evidence>
<dbReference type="PROSITE" id="PS50928">
    <property type="entry name" value="ABC_TM1"/>
    <property type="match status" value="1"/>
</dbReference>
<feature type="transmembrane region" description="Helical" evidence="10">
    <location>
        <begin position="83"/>
        <end position="108"/>
    </location>
</feature>
<evidence type="ECO:0000256" key="3">
    <source>
        <dbReference type="ARBA" id="ARBA00007069"/>
    </source>
</evidence>
<proteinExistence type="inferred from homology"/>
<dbReference type="NCBIfam" id="TIGR00974">
    <property type="entry name" value="3a0107s02c"/>
    <property type="match status" value="1"/>
</dbReference>
<evidence type="ECO:0000256" key="4">
    <source>
        <dbReference type="ARBA" id="ARBA00022448"/>
    </source>
</evidence>
<comment type="similarity">
    <text evidence="3 10">Belongs to the binding-protein-dependent transport system permease family. CysTW subfamily.</text>
</comment>
<evidence type="ECO:0000256" key="7">
    <source>
        <dbReference type="ARBA" id="ARBA00022692"/>
    </source>
</evidence>
<dbReference type="EMBL" id="JAERWK010000006">
    <property type="protein sequence ID" value="MBM9466595.1"/>
    <property type="molecule type" value="Genomic_DNA"/>
</dbReference>
<feature type="transmembrane region" description="Helical" evidence="10">
    <location>
        <begin position="330"/>
        <end position="352"/>
    </location>
</feature>
<comment type="caution">
    <text evidence="12">The sequence shown here is derived from an EMBL/GenBank/DDBJ whole genome shotgun (WGS) entry which is preliminary data.</text>
</comment>
<feature type="transmembrane region" description="Helical" evidence="10">
    <location>
        <begin position="207"/>
        <end position="225"/>
    </location>
</feature>
<dbReference type="InterPro" id="IPR051408">
    <property type="entry name" value="Phosphate_transprt_permease"/>
</dbReference>
<name>A0A938YEX8_9ACTN</name>
<dbReference type="Proteomes" id="UP000663792">
    <property type="component" value="Unassembled WGS sequence"/>
</dbReference>
<dbReference type="Gene3D" id="1.10.3720.10">
    <property type="entry name" value="MetI-like"/>
    <property type="match status" value="1"/>
</dbReference>
<keyword evidence="9 10" id="KW-0472">Membrane</keyword>